<dbReference type="Proteomes" id="UP001054902">
    <property type="component" value="Unassembled WGS sequence"/>
</dbReference>
<dbReference type="SMART" id="SM00174">
    <property type="entry name" value="RHO"/>
    <property type="match status" value="1"/>
</dbReference>
<name>A0AAD3CMN2_9STRA</name>
<dbReference type="CDD" id="cd00154">
    <property type="entry name" value="Rab"/>
    <property type="match status" value="1"/>
</dbReference>
<dbReference type="SUPFAM" id="SSF52540">
    <property type="entry name" value="P-loop containing nucleoside triphosphate hydrolases"/>
    <property type="match status" value="1"/>
</dbReference>
<dbReference type="SMART" id="SM00175">
    <property type="entry name" value="RAB"/>
    <property type="match status" value="1"/>
</dbReference>
<dbReference type="PRINTS" id="PR00449">
    <property type="entry name" value="RASTRNSFRMNG"/>
</dbReference>
<gene>
    <name evidence="3" type="ORF">CTEN210_05010</name>
</gene>
<dbReference type="SMART" id="SM00173">
    <property type="entry name" value="RAS"/>
    <property type="match status" value="1"/>
</dbReference>
<reference evidence="3 4" key="1">
    <citation type="journal article" date="2021" name="Sci. Rep.">
        <title>The genome of the diatom Chaetoceros tenuissimus carries an ancient integrated fragment of an extant virus.</title>
        <authorList>
            <person name="Hongo Y."/>
            <person name="Kimura K."/>
            <person name="Takaki Y."/>
            <person name="Yoshida Y."/>
            <person name="Baba S."/>
            <person name="Kobayashi G."/>
            <person name="Nagasaki K."/>
            <person name="Hano T."/>
            <person name="Tomaru Y."/>
        </authorList>
    </citation>
    <scope>NUCLEOTIDE SEQUENCE [LARGE SCALE GENOMIC DNA]</scope>
    <source>
        <strain evidence="3 4">NIES-3715</strain>
    </source>
</reference>
<protein>
    <submittedName>
        <fullName evidence="3">Uncharacterized protein</fullName>
    </submittedName>
</protein>
<evidence type="ECO:0000313" key="3">
    <source>
        <dbReference type="EMBL" id="GFH48534.1"/>
    </source>
</evidence>
<evidence type="ECO:0000313" key="4">
    <source>
        <dbReference type="Proteomes" id="UP001054902"/>
    </source>
</evidence>
<dbReference type="NCBIfam" id="TIGR00231">
    <property type="entry name" value="small_GTP"/>
    <property type="match status" value="1"/>
</dbReference>
<dbReference type="EMBL" id="BLLK01000028">
    <property type="protein sequence ID" value="GFH48534.1"/>
    <property type="molecule type" value="Genomic_DNA"/>
</dbReference>
<dbReference type="InterPro" id="IPR001806">
    <property type="entry name" value="Small_GTPase"/>
</dbReference>
<dbReference type="InterPro" id="IPR027417">
    <property type="entry name" value="P-loop_NTPase"/>
</dbReference>
<keyword evidence="2" id="KW-0342">GTP-binding</keyword>
<dbReference type="PANTHER" id="PTHR47977">
    <property type="entry name" value="RAS-RELATED PROTEIN RAB"/>
    <property type="match status" value="1"/>
</dbReference>
<keyword evidence="4" id="KW-1185">Reference proteome</keyword>
<organism evidence="3 4">
    <name type="scientific">Chaetoceros tenuissimus</name>
    <dbReference type="NCBI Taxonomy" id="426638"/>
    <lineage>
        <taxon>Eukaryota</taxon>
        <taxon>Sar</taxon>
        <taxon>Stramenopiles</taxon>
        <taxon>Ochrophyta</taxon>
        <taxon>Bacillariophyta</taxon>
        <taxon>Coscinodiscophyceae</taxon>
        <taxon>Chaetocerotophycidae</taxon>
        <taxon>Chaetocerotales</taxon>
        <taxon>Chaetocerotaceae</taxon>
        <taxon>Chaetoceros</taxon>
    </lineage>
</organism>
<evidence type="ECO:0000256" key="1">
    <source>
        <dbReference type="ARBA" id="ARBA00022741"/>
    </source>
</evidence>
<evidence type="ECO:0000256" key="2">
    <source>
        <dbReference type="ARBA" id="ARBA00023134"/>
    </source>
</evidence>
<dbReference type="GO" id="GO:0005525">
    <property type="term" value="F:GTP binding"/>
    <property type="evidence" value="ECO:0007669"/>
    <property type="project" value="UniProtKB-KW"/>
</dbReference>
<accession>A0AAD3CMN2</accession>
<dbReference type="InterPro" id="IPR050227">
    <property type="entry name" value="Rab"/>
</dbReference>
<sequence>MDPRIKITTIGDSGVGKTSILKRYCERNVASNHINTTPTIGVDYGSFREESKAGRLIYVDLFDLSGKDKYQNVRKEFYEGTDIFLLVFDLDDEKSFQSLNKWLKEISPFVNLRTNVCLVGNKSDIESSRCVSAEDLEKFVQENPLSQQYKVTCMYGTSVEDMFEDIFCRWWKSSV</sequence>
<dbReference type="InterPro" id="IPR005225">
    <property type="entry name" value="Small_GTP-bd"/>
</dbReference>
<comment type="caution">
    <text evidence="3">The sequence shown here is derived from an EMBL/GenBank/DDBJ whole genome shotgun (WGS) entry which is preliminary data.</text>
</comment>
<dbReference type="FunFam" id="3.40.50.300:FF:001447">
    <property type="entry name" value="Ras-related protein Rab-1B"/>
    <property type="match status" value="1"/>
</dbReference>
<dbReference type="AlphaFoldDB" id="A0AAD3CMN2"/>
<proteinExistence type="predicted"/>
<dbReference type="PROSITE" id="PS51419">
    <property type="entry name" value="RAB"/>
    <property type="match status" value="1"/>
</dbReference>
<dbReference type="Pfam" id="PF00071">
    <property type="entry name" value="Ras"/>
    <property type="match status" value="1"/>
</dbReference>
<dbReference type="GO" id="GO:0003924">
    <property type="term" value="F:GTPase activity"/>
    <property type="evidence" value="ECO:0007669"/>
    <property type="project" value="InterPro"/>
</dbReference>
<dbReference type="Gene3D" id="3.40.50.300">
    <property type="entry name" value="P-loop containing nucleotide triphosphate hydrolases"/>
    <property type="match status" value="1"/>
</dbReference>
<keyword evidence="1" id="KW-0547">Nucleotide-binding</keyword>